<dbReference type="EMBL" id="FOLM01000011">
    <property type="protein sequence ID" value="SFD20380.1"/>
    <property type="molecule type" value="Genomic_DNA"/>
</dbReference>
<dbReference type="InterPro" id="IPR057326">
    <property type="entry name" value="KR_dom"/>
</dbReference>
<keyword evidence="2" id="KW-0560">Oxidoreductase</keyword>
<keyword evidence="6" id="KW-1185">Reference proteome</keyword>
<evidence type="ECO:0000256" key="1">
    <source>
        <dbReference type="ARBA" id="ARBA00006484"/>
    </source>
</evidence>
<dbReference type="OrthoDB" id="9797538at2"/>
<dbReference type="AlphaFoldDB" id="A0A1I1QQP0"/>
<reference evidence="5 6" key="1">
    <citation type="submission" date="2016-10" db="EMBL/GenBank/DDBJ databases">
        <authorList>
            <person name="de Groot N.N."/>
        </authorList>
    </citation>
    <scope>NUCLEOTIDE SEQUENCE [LARGE SCALE GENOMIC DNA]</scope>
    <source>
        <strain evidence="5 6">CGMCC 4.5739</strain>
    </source>
</reference>
<dbReference type="NCBIfam" id="NF006099">
    <property type="entry name" value="PRK08251.1"/>
    <property type="match status" value="1"/>
</dbReference>
<dbReference type="PANTHER" id="PTHR44196:SF1">
    <property type="entry name" value="DEHYDROGENASE_REDUCTASE SDR FAMILY MEMBER 7B"/>
    <property type="match status" value="1"/>
</dbReference>
<dbReference type="Pfam" id="PF00106">
    <property type="entry name" value="adh_short"/>
    <property type="match status" value="1"/>
</dbReference>
<gene>
    <name evidence="5" type="ORF">SAMN05421773_11154</name>
</gene>
<evidence type="ECO:0000256" key="3">
    <source>
        <dbReference type="RuleBase" id="RU000363"/>
    </source>
</evidence>
<evidence type="ECO:0000259" key="4">
    <source>
        <dbReference type="SMART" id="SM00822"/>
    </source>
</evidence>
<sequence length="253" mass="27139">MSERRNILITGASSGLGAQMAREFAARGRNLALCARRTEALHTLRAELLAAHPGITVAVRALDVNDHPAVFEVFRALADDLGGRLDRVIVNAGLGKGRPIGTGGFAANVQTAQTNFTAALAQCEAAMEHFREHRDGHLVVISSVSALRGMPRSVTTYAATKAGLSALAEGIRAEMLATRTPIRVSAVHPGYIATEMSGRAARTPLMAELDKGVRSMVRAIERERADARVPAWPWVPVGFLVRHLPLRLVARFG</sequence>
<comment type="similarity">
    <text evidence="1 3">Belongs to the short-chain dehydrogenases/reductases (SDR) family.</text>
</comment>
<dbReference type="Gene3D" id="3.40.50.720">
    <property type="entry name" value="NAD(P)-binding Rossmann-like Domain"/>
    <property type="match status" value="1"/>
</dbReference>
<proteinExistence type="inferred from homology"/>
<dbReference type="STRING" id="910347.SAMN05421773_11154"/>
<dbReference type="SUPFAM" id="SSF51735">
    <property type="entry name" value="NAD(P)-binding Rossmann-fold domains"/>
    <property type="match status" value="1"/>
</dbReference>
<dbReference type="InterPro" id="IPR036291">
    <property type="entry name" value="NAD(P)-bd_dom_sf"/>
</dbReference>
<name>A0A1I1QQP0_9ACTN</name>
<evidence type="ECO:0000256" key="2">
    <source>
        <dbReference type="ARBA" id="ARBA00023002"/>
    </source>
</evidence>
<dbReference type="SMART" id="SM00822">
    <property type="entry name" value="PKS_KR"/>
    <property type="match status" value="1"/>
</dbReference>
<evidence type="ECO:0000313" key="6">
    <source>
        <dbReference type="Proteomes" id="UP000199207"/>
    </source>
</evidence>
<organism evidence="5 6">
    <name type="scientific">Streptomyces aidingensis</name>
    <dbReference type="NCBI Taxonomy" id="910347"/>
    <lineage>
        <taxon>Bacteria</taxon>
        <taxon>Bacillati</taxon>
        <taxon>Actinomycetota</taxon>
        <taxon>Actinomycetes</taxon>
        <taxon>Kitasatosporales</taxon>
        <taxon>Streptomycetaceae</taxon>
        <taxon>Streptomyces</taxon>
    </lineage>
</organism>
<dbReference type="GO" id="GO:0016491">
    <property type="term" value="F:oxidoreductase activity"/>
    <property type="evidence" value="ECO:0007669"/>
    <property type="project" value="UniProtKB-KW"/>
</dbReference>
<dbReference type="Proteomes" id="UP000199207">
    <property type="component" value="Unassembled WGS sequence"/>
</dbReference>
<dbReference type="PROSITE" id="PS00061">
    <property type="entry name" value="ADH_SHORT"/>
    <property type="match status" value="1"/>
</dbReference>
<feature type="domain" description="Ketoreductase" evidence="4">
    <location>
        <begin position="5"/>
        <end position="195"/>
    </location>
</feature>
<dbReference type="PANTHER" id="PTHR44196">
    <property type="entry name" value="DEHYDROGENASE/REDUCTASE SDR FAMILY MEMBER 7B"/>
    <property type="match status" value="1"/>
</dbReference>
<dbReference type="GO" id="GO:0016020">
    <property type="term" value="C:membrane"/>
    <property type="evidence" value="ECO:0007669"/>
    <property type="project" value="TreeGrafter"/>
</dbReference>
<evidence type="ECO:0000313" key="5">
    <source>
        <dbReference type="EMBL" id="SFD20380.1"/>
    </source>
</evidence>
<dbReference type="InterPro" id="IPR002347">
    <property type="entry name" value="SDR_fam"/>
</dbReference>
<accession>A0A1I1QQP0</accession>
<dbReference type="PRINTS" id="PR00080">
    <property type="entry name" value="SDRFAMILY"/>
</dbReference>
<dbReference type="PRINTS" id="PR00081">
    <property type="entry name" value="GDHRDH"/>
</dbReference>
<dbReference type="InterPro" id="IPR020904">
    <property type="entry name" value="Sc_DH/Rdtase_CS"/>
</dbReference>
<dbReference type="RefSeq" id="WP_093840141.1">
    <property type="nucleotide sequence ID" value="NZ_FOLM01000011.1"/>
</dbReference>
<protein>
    <recommendedName>
        <fullName evidence="4">Ketoreductase domain-containing protein</fullName>
    </recommendedName>
</protein>